<evidence type="ECO:0000256" key="6">
    <source>
        <dbReference type="ARBA" id="ARBA00023136"/>
    </source>
</evidence>
<evidence type="ECO:0000256" key="2">
    <source>
        <dbReference type="ARBA" id="ARBA00006434"/>
    </source>
</evidence>
<name>A0A1I7NTG2_9HYPH</name>
<evidence type="ECO:0000256" key="5">
    <source>
        <dbReference type="ARBA" id="ARBA00022989"/>
    </source>
</evidence>
<comment type="subcellular location">
    <subcellularLocation>
        <location evidence="1">Membrane</location>
        <topology evidence="1">Multi-pass membrane protein</topology>
    </subcellularLocation>
</comment>
<keyword evidence="3" id="KW-0813">Transport</keyword>
<organism evidence="10 11">
    <name type="scientific">Hyphomicrobium facile</name>
    <dbReference type="NCBI Taxonomy" id="51670"/>
    <lineage>
        <taxon>Bacteria</taxon>
        <taxon>Pseudomonadati</taxon>
        <taxon>Pseudomonadota</taxon>
        <taxon>Alphaproteobacteria</taxon>
        <taxon>Hyphomicrobiales</taxon>
        <taxon>Hyphomicrobiaceae</taxon>
        <taxon>Hyphomicrobium</taxon>
    </lineage>
</organism>
<feature type="domain" description="Sodium symporter small subunit" evidence="9">
    <location>
        <begin position="15"/>
        <end position="71"/>
    </location>
</feature>
<reference evidence="11" key="1">
    <citation type="submission" date="2016-10" db="EMBL/GenBank/DDBJ databases">
        <authorList>
            <person name="Varghese N."/>
            <person name="Submissions S."/>
        </authorList>
    </citation>
    <scope>NUCLEOTIDE SEQUENCE [LARGE SCALE GENOMIC DNA]</scope>
    <source>
        <strain evidence="11">DSM 1565</strain>
    </source>
</reference>
<gene>
    <name evidence="10" type="ORF">SAMN04488557_3429</name>
</gene>
<dbReference type="PANTHER" id="PTHR48086">
    <property type="entry name" value="SODIUM/PROLINE SYMPORTER-RELATED"/>
    <property type="match status" value="1"/>
</dbReference>
<feature type="transmembrane region" description="Helical" evidence="8">
    <location>
        <begin position="16"/>
        <end position="36"/>
    </location>
</feature>
<dbReference type="InterPro" id="IPR050277">
    <property type="entry name" value="Sodium:Solute_Symporter"/>
</dbReference>
<feature type="transmembrane region" description="Helical" evidence="8">
    <location>
        <begin position="611"/>
        <end position="632"/>
    </location>
</feature>
<evidence type="ECO:0000256" key="1">
    <source>
        <dbReference type="ARBA" id="ARBA00004141"/>
    </source>
</evidence>
<dbReference type="Proteomes" id="UP000199423">
    <property type="component" value="Unassembled WGS sequence"/>
</dbReference>
<dbReference type="PANTHER" id="PTHR48086:SF5">
    <property type="entry name" value="NA(+):SOLUTE SYMPORTER (SSF FAMILY)"/>
    <property type="match status" value="1"/>
</dbReference>
<evidence type="ECO:0000256" key="3">
    <source>
        <dbReference type="ARBA" id="ARBA00022448"/>
    </source>
</evidence>
<dbReference type="STRING" id="51670.SAMN04488557_3429"/>
<dbReference type="RefSeq" id="WP_092868893.1">
    <property type="nucleotide sequence ID" value="NZ_FPCH01000003.1"/>
</dbReference>
<evidence type="ECO:0000313" key="11">
    <source>
        <dbReference type="Proteomes" id="UP000199423"/>
    </source>
</evidence>
<feature type="transmembrane region" description="Helical" evidence="8">
    <location>
        <begin position="156"/>
        <end position="172"/>
    </location>
</feature>
<dbReference type="InterPro" id="IPR038377">
    <property type="entry name" value="Na/Glc_symporter_sf"/>
</dbReference>
<feature type="transmembrane region" description="Helical" evidence="8">
    <location>
        <begin position="475"/>
        <end position="494"/>
    </location>
</feature>
<feature type="transmembrane region" description="Helical" evidence="8">
    <location>
        <begin position="289"/>
        <end position="307"/>
    </location>
</feature>
<sequence length="643" mass="65637">MGLGDIAGASRPSGRLLLASLLIWLILAIALPLSALTLNVIRIGGFPLGFWIAAQGAIIGLVALVAFYAWRAGGVPVREGIRPALIFAGEIVGAVALLGFTGYIAAMGYDGLALPLGLVAGVALLAILVAPRFVLYPVQSISGFFAIRYGGSLTRRLAFLIASAATGLLLAADIRAGSLALQSLINIPMHQAILGITVAIAATWLAGTFFAPAKMSGGLGFVAVAAGLLATLVALAVFASGSLLPHFTLGSALESHANLNQALVVNRLSDVKSLTPMASPFLLLSMRNFAGLLLAVALGVVAAPHLLGRHVSQSAVAPGGAVKRTAVALVAVAILIASLPPLAIYSRIGFEEVMSKGIEIAAIPQSFAEASAHGWVKVCDQTSLASTDLAAACAKASGQRGFLRLQDLAFTTDGFVVAAPMISGLSPMLEYPLLLAVVLASVLVGNALLSSIVVADREIRTTRDERSPDLDFRSVSVGGTLLVVAALVALFAAIGTGLLAAEGFALLAAGIFPSLVLGLHWRHMNAAGAIAAMLVGSLITAAYLLGVHIWPVELFSISGALSDAPPMAAKRFVELQAALAAATTPDAVALAHAALVKHVTTIANWGGLKPAAITLVAVPAGFIAGLLVSLLLRPRKKTPEAPA</sequence>
<dbReference type="AlphaFoldDB" id="A0A1I7NTG2"/>
<keyword evidence="5 8" id="KW-1133">Transmembrane helix</keyword>
<feature type="transmembrane region" description="Helical" evidence="8">
    <location>
        <begin position="327"/>
        <end position="345"/>
    </location>
</feature>
<feature type="transmembrane region" description="Helical" evidence="8">
    <location>
        <begin position="112"/>
        <end position="135"/>
    </location>
</feature>
<comment type="similarity">
    <text evidence="2 7">Belongs to the sodium:solute symporter (SSF) (TC 2.A.21) family.</text>
</comment>
<feature type="transmembrane region" description="Helical" evidence="8">
    <location>
        <begin position="218"/>
        <end position="239"/>
    </location>
</feature>
<evidence type="ECO:0000256" key="4">
    <source>
        <dbReference type="ARBA" id="ARBA00022692"/>
    </source>
</evidence>
<dbReference type="GO" id="GO:0005886">
    <property type="term" value="C:plasma membrane"/>
    <property type="evidence" value="ECO:0007669"/>
    <property type="project" value="TreeGrafter"/>
</dbReference>
<dbReference type="NCBIfam" id="TIGR03647">
    <property type="entry name" value="Na_symport_sm"/>
    <property type="match status" value="1"/>
</dbReference>
<accession>A0A1I7NTG2</accession>
<dbReference type="Pfam" id="PF00474">
    <property type="entry name" value="SSF"/>
    <property type="match status" value="2"/>
</dbReference>
<feature type="transmembrane region" description="Helical" evidence="8">
    <location>
        <begin position="192"/>
        <end position="211"/>
    </location>
</feature>
<evidence type="ECO:0000256" key="7">
    <source>
        <dbReference type="RuleBase" id="RU362091"/>
    </source>
</evidence>
<feature type="transmembrane region" description="Helical" evidence="8">
    <location>
        <begin position="500"/>
        <end position="519"/>
    </location>
</feature>
<evidence type="ECO:0000259" key="9">
    <source>
        <dbReference type="Pfam" id="PF13937"/>
    </source>
</evidence>
<keyword evidence="4 8" id="KW-0812">Transmembrane</keyword>
<proteinExistence type="inferred from homology"/>
<dbReference type="PROSITE" id="PS50283">
    <property type="entry name" value="NA_SOLUT_SYMP_3"/>
    <property type="match status" value="1"/>
</dbReference>
<feature type="transmembrane region" description="Helical" evidence="8">
    <location>
        <begin position="48"/>
        <end position="72"/>
    </location>
</feature>
<dbReference type="Gene3D" id="1.20.1730.10">
    <property type="entry name" value="Sodium/glucose cotransporter"/>
    <property type="match status" value="1"/>
</dbReference>
<dbReference type="GO" id="GO:0022857">
    <property type="term" value="F:transmembrane transporter activity"/>
    <property type="evidence" value="ECO:0007669"/>
    <property type="project" value="InterPro"/>
</dbReference>
<dbReference type="EMBL" id="FPCH01000003">
    <property type="protein sequence ID" value="SFV37967.1"/>
    <property type="molecule type" value="Genomic_DNA"/>
</dbReference>
<dbReference type="Pfam" id="PF13937">
    <property type="entry name" value="DUF4212"/>
    <property type="match status" value="1"/>
</dbReference>
<feature type="transmembrane region" description="Helical" evidence="8">
    <location>
        <begin position="526"/>
        <end position="550"/>
    </location>
</feature>
<keyword evidence="11" id="KW-1185">Reference proteome</keyword>
<protein>
    <submittedName>
        <fullName evidence="10">Sodium:solute symporter family protein</fullName>
    </submittedName>
</protein>
<evidence type="ECO:0000256" key="8">
    <source>
        <dbReference type="SAM" id="Phobius"/>
    </source>
</evidence>
<feature type="transmembrane region" description="Helical" evidence="8">
    <location>
        <begin position="431"/>
        <end position="454"/>
    </location>
</feature>
<keyword evidence="6 8" id="KW-0472">Membrane</keyword>
<evidence type="ECO:0000313" key="10">
    <source>
        <dbReference type="EMBL" id="SFV37967.1"/>
    </source>
</evidence>
<dbReference type="OrthoDB" id="9797746at2"/>
<feature type="transmembrane region" description="Helical" evidence="8">
    <location>
        <begin position="84"/>
        <end position="106"/>
    </location>
</feature>
<dbReference type="InterPro" id="IPR019886">
    <property type="entry name" value="Na_symporter_ssu"/>
</dbReference>
<dbReference type="InterPro" id="IPR001734">
    <property type="entry name" value="Na/solute_symporter"/>
</dbReference>